<sequence length="272" mass="32167">MPQIFLKQFIKFQPPMNNKNLRKRGIVLPIVIVFMLISQVVYWGILHLNQLNSQQYLQFQSYYQDEIQHVMIEDILNDVTFLSTKSLENKVLSDLSIQHEVMKNRLNIIEWGLEENQVGWATLLSHNENEERIIIYRHSLYINDDSQDNCRLFETIYCEGVLNKNGTYSPFPLDNNKLNNQVFMTLKNQLINVGFILEQQVQRNAIKNWIFEGLPQTLFTFNTGSILLTNQITRYQLSSQLKQSNFKRSKSKQIEHTQFLIIWQGEIYSKNN</sequence>
<organism evidence="2 3">
    <name type="scientific">Fundicoccus ignavus</name>
    <dbReference type="NCBI Taxonomy" id="2664442"/>
    <lineage>
        <taxon>Bacteria</taxon>
        <taxon>Bacillati</taxon>
        <taxon>Bacillota</taxon>
        <taxon>Bacilli</taxon>
        <taxon>Lactobacillales</taxon>
        <taxon>Aerococcaceae</taxon>
        <taxon>Fundicoccus</taxon>
    </lineage>
</organism>
<dbReference type="RefSeq" id="WP_153863355.1">
    <property type="nucleotide sequence ID" value="NZ_WJQS01000003.1"/>
</dbReference>
<accession>A0A6I2GI51</accession>
<keyword evidence="1" id="KW-1133">Transmembrane helix</keyword>
<comment type="caution">
    <text evidence="2">The sequence shown here is derived from an EMBL/GenBank/DDBJ whole genome shotgun (WGS) entry which is preliminary data.</text>
</comment>
<name>A0A6I2GI51_9LACT</name>
<protein>
    <submittedName>
        <fullName evidence="2">Uncharacterized protein</fullName>
    </submittedName>
</protein>
<dbReference type="Proteomes" id="UP000430975">
    <property type="component" value="Unassembled WGS sequence"/>
</dbReference>
<keyword evidence="3" id="KW-1185">Reference proteome</keyword>
<dbReference type="EMBL" id="WJQS01000003">
    <property type="protein sequence ID" value="MRI85181.1"/>
    <property type="molecule type" value="Genomic_DNA"/>
</dbReference>
<evidence type="ECO:0000256" key="1">
    <source>
        <dbReference type="SAM" id="Phobius"/>
    </source>
</evidence>
<evidence type="ECO:0000313" key="2">
    <source>
        <dbReference type="EMBL" id="MRI85181.1"/>
    </source>
</evidence>
<keyword evidence="1" id="KW-0812">Transmembrane</keyword>
<evidence type="ECO:0000313" key="3">
    <source>
        <dbReference type="Proteomes" id="UP000430975"/>
    </source>
</evidence>
<dbReference type="AlphaFoldDB" id="A0A6I2GI51"/>
<keyword evidence="1" id="KW-0472">Membrane</keyword>
<proteinExistence type="predicted"/>
<reference evidence="2 3" key="1">
    <citation type="submission" date="2019-11" db="EMBL/GenBank/DDBJ databases">
        <title>Characterisation of Fundicoccus ignavus gen. nov. sp. nov., a novel genus of the family Aerococcaceae isolated from bulk tank milk.</title>
        <authorList>
            <person name="Siebert A."/>
            <person name="Huptas C."/>
            <person name="Wenning M."/>
            <person name="Scherer S."/>
            <person name="Doll E.V."/>
        </authorList>
    </citation>
    <scope>NUCLEOTIDE SEQUENCE [LARGE SCALE GENOMIC DNA]</scope>
    <source>
        <strain evidence="2 3">WS4759</strain>
    </source>
</reference>
<gene>
    <name evidence="2" type="ORF">GIY09_04735</name>
</gene>
<feature type="transmembrane region" description="Helical" evidence="1">
    <location>
        <begin position="26"/>
        <end position="45"/>
    </location>
</feature>